<dbReference type="InterPro" id="IPR003660">
    <property type="entry name" value="HAMP_dom"/>
</dbReference>
<evidence type="ECO:0000259" key="4">
    <source>
        <dbReference type="PROSITE" id="PS51746"/>
    </source>
</evidence>
<keyword evidence="1" id="KW-0378">Hydrolase</keyword>
<keyword evidence="2" id="KW-0812">Transmembrane</keyword>
<dbReference type="PANTHER" id="PTHR43156">
    <property type="entry name" value="STAGE II SPORULATION PROTEIN E-RELATED"/>
    <property type="match status" value="1"/>
</dbReference>
<dbReference type="Gene3D" id="3.60.40.10">
    <property type="entry name" value="PPM-type phosphatase domain"/>
    <property type="match status" value="1"/>
</dbReference>
<organism evidence="5 6">
    <name type="scientific">Thiorhodococcus fuscus</name>
    <dbReference type="NCBI Taxonomy" id="527200"/>
    <lineage>
        <taxon>Bacteria</taxon>
        <taxon>Pseudomonadati</taxon>
        <taxon>Pseudomonadota</taxon>
        <taxon>Gammaproteobacteria</taxon>
        <taxon>Chromatiales</taxon>
        <taxon>Chromatiaceae</taxon>
        <taxon>Thiorhodococcus</taxon>
    </lineage>
</organism>
<evidence type="ECO:0000256" key="2">
    <source>
        <dbReference type="SAM" id="Phobius"/>
    </source>
</evidence>
<dbReference type="InterPro" id="IPR036457">
    <property type="entry name" value="PPM-type-like_dom_sf"/>
</dbReference>
<reference evidence="6" key="1">
    <citation type="journal article" date="2019" name="Int. J. Syst. Evol. Microbiol.">
        <title>The Global Catalogue of Microorganisms (GCM) 10K type strain sequencing project: providing services to taxonomists for standard genome sequencing and annotation.</title>
        <authorList>
            <consortium name="The Broad Institute Genomics Platform"/>
            <consortium name="The Broad Institute Genome Sequencing Center for Infectious Disease"/>
            <person name="Wu L."/>
            <person name="Ma J."/>
        </authorList>
    </citation>
    <scope>NUCLEOTIDE SEQUENCE [LARGE SCALE GENOMIC DNA]</scope>
    <source>
        <strain evidence="6">KACC 12597</strain>
    </source>
</reference>
<dbReference type="Pfam" id="PF07228">
    <property type="entry name" value="SpoIIE"/>
    <property type="match status" value="1"/>
</dbReference>
<dbReference type="Pfam" id="PF22673">
    <property type="entry name" value="MCP-like_PDC_1"/>
    <property type="match status" value="1"/>
</dbReference>
<dbReference type="InterPro" id="IPR001932">
    <property type="entry name" value="PPM-type_phosphatase-like_dom"/>
</dbReference>
<dbReference type="Proteomes" id="UP001597337">
    <property type="component" value="Unassembled WGS sequence"/>
</dbReference>
<dbReference type="PANTHER" id="PTHR43156:SF2">
    <property type="entry name" value="STAGE II SPORULATION PROTEIN E"/>
    <property type="match status" value="1"/>
</dbReference>
<evidence type="ECO:0000313" key="5">
    <source>
        <dbReference type="EMBL" id="MFD2113359.1"/>
    </source>
</evidence>
<name>A0ABW4YCJ2_9GAMM</name>
<evidence type="ECO:0000256" key="1">
    <source>
        <dbReference type="ARBA" id="ARBA00022801"/>
    </source>
</evidence>
<keyword evidence="2" id="KW-0472">Membrane</keyword>
<dbReference type="PROSITE" id="PS51746">
    <property type="entry name" value="PPM_2"/>
    <property type="match status" value="1"/>
</dbReference>
<dbReference type="Gene3D" id="6.10.340.10">
    <property type="match status" value="1"/>
</dbReference>
<dbReference type="Gene3D" id="3.30.450.20">
    <property type="entry name" value="PAS domain"/>
    <property type="match status" value="2"/>
</dbReference>
<dbReference type="InterPro" id="IPR052016">
    <property type="entry name" value="Bact_Sigma-Reg"/>
</dbReference>
<keyword evidence="6" id="KW-1185">Reference proteome</keyword>
<proteinExistence type="predicted"/>
<feature type="domain" description="PPM-type phosphatase" evidence="4">
    <location>
        <begin position="424"/>
        <end position="640"/>
    </location>
</feature>
<sequence length="645" mass="71434">MKSRTIAFRLILAVSVCTTAILFAVLGFDYLHSRASLEREIDRNAHNLTRASVFHVETVLMSVQAATETLARALESAYFDSGEVRHLLRSSLEANPAIFGEAIAFEPKLGDDGRERLEAPYFHRHDGHIEFVPVEDAYAYPDKDWFRRPRELRRPVWSEPYFDEGGGNVLMVTLSVPFFEREDSGEQRFRGVVTADIALDWLTKLVSEIKVLDTGYAVLLSPNGTFITYPDADFILNESLFTLREDLGSGEQLSRLGQRLISGVEGAVEHTNLFGEPARLHFAPIAPAGWTLVLVLPEDEIYDDVRNLALTTLSIGIAGTLMMLLVVVLIARSITRPLGALVLATREIAAGHFDAPLPTRIKDDEVGDLTQAFGTMMRELSDHVRQLTLTTAVKERIESELKIAHDIQMSILPKMFPPLPDRDEIDLYALVEPAKEVGGDFYDFFQIDDEHLCLVIADVSGKGVPASLFMAVTKTLIKATAKSGRSSAEVMTRVNAELARDNDQSMFVTVFCAILDLSSGEVLYTNAGHNPPFLIRVDGTTELLVSGHSQLVLGVMEDVVYRTESLTLSKGERLFLYTDGVTEAMNSAEQAFGEARVVQELDRLRGSSLRETTHAMVASVRDFAGSEPQSDDITIMLIEYQGLSD</sequence>
<feature type="domain" description="HAMP" evidence="3">
    <location>
        <begin position="332"/>
        <end position="385"/>
    </location>
</feature>
<evidence type="ECO:0000313" key="6">
    <source>
        <dbReference type="Proteomes" id="UP001597337"/>
    </source>
</evidence>
<dbReference type="SUPFAM" id="SSF158472">
    <property type="entry name" value="HAMP domain-like"/>
    <property type="match status" value="1"/>
</dbReference>
<dbReference type="RefSeq" id="WP_386028153.1">
    <property type="nucleotide sequence ID" value="NZ_JBHUHX010000048.1"/>
</dbReference>
<dbReference type="PROSITE" id="PS50885">
    <property type="entry name" value="HAMP"/>
    <property type="match status" value="1"/>
</dbReference>
<gene>
    <name evidence="5" type="ORF">ACFSJC_16035</name>
</gene>
<dbReference type="EMBL" id="JBHUHX010000048">
    <property type="protein sequence ID" value="MFD2113359.1"/>
    <property type="molecule type" value="Genomic_DNA"/>
</dbReference>
<evidence type="ECO:0000259" key="3">
    <source>
        <dbReference type="PROSITE" id="PS50885"/>
    </source>
</evidence>
<dbReference type="Pfam" id="PF00672">
    <property type="entry name" value="HAMP"/>
    <property type="match status" value="1"/>
</dbReference>
<dbReference type="CDD" id="cd06225">
    <property type="entry name" value="HAMP"/>
    <property type="match status" value="1"/>
</dbReference>
<dbReference type="SMART" id="SM00331">
    <property type="entry name" value="PP2C_SIG"/>
    <property type="match status" value="1"/>
</dbReference>
<accession>A0ABW4YCJ2</accession>
<dbReference type="SUPFAM" id="SSF81606">
    <property type="entry name" value="PP2C-like"/>
    <property type="match status" value="1"/>
</dbReference>
<comment type="caution">
    <text evidence="5">The sequence shown here is derived from an EMBL/GenBank/DDBJ whole genome shotgun (WGS) entry which is preliminary data.</text>
</comment>
<protein>
    <submittedName>
        <fullName evidence="5">SpoIIE family protein phosphatase</fullName>
    </submittedName>
</protein>
<keyword evidence="2" id="KW-1133">Transmembrane helix</keyword>
<dbReference type="SMART" id="SM00304">
    <property type="entry name" value="HAMP"/>
    <property type="match status" value="1"/>
</dbReference>
<feature type="transmembrane region" description="Helical" evidence="2">
    <location>
        <begin position="308"/>
        <end position="331"/>
    </location>
</feature>
<dbReference type="CDD" id="cd12912">
    <property type="entry name" value="PDC2_MCP_like"/>
    <property type="match status" value="1"/>
</dbReference>
<dbReference type="CDD" id="cd12913">
    <property type="entry name" value="PDC1_MCP_like"/>
    <property type="match status" value="1"/>
</dbReference>